<dbReference type="GO" id="GO:0000455">
    <property type="term" value="P:enzyme-directed rRNA pseudouridine synthesis"/>
    <property type="evidence" value="ECO:0007669"/>
    <property type="project" value="TreeGrafter"/>
</dbReference>
<evidence type="ECO:0000313" key="3">
    <source>
        <dbReference type="EMBL" id="QEG20902.1"/>
    </source>
</evidence>
<proteinExistence type="inferred from homology"/>
<dbReference type="STRING" id="980251.GCA_001642875_02948"/>
<dbReference type="CDD" id="cd02869">
    <property type="entry name" value="PseudoU_synth_RluA_like"/>
    <property type="match status" value="1"/>
</dbReference>
<keyword evidence="3" id="KW-0413">Isomerase</keyword>
<dbReference type="SUPFAM" id="SSF55120">
    <property type="entry name" value="Pseudouridine synthase"/>
    <property type="match status" value="1"/>
</dbReference>
<evidence type="ECO:0000256" key="1">
    <source>
        <dbReference type="ARBA" id="ARBA00010876"/>
    </source>
</evidence>
<dbReference type="OrthoDB" id="9784108at2"/>
<comment type="similarity">
    <text evidence="1">Belongs to the pseudouridine synthase RluA family.</text>
</comment>
<dbReference type="InterPro" id="IPR006145">
    <property type="entry name" value="PsdUridine_synth_RsuA/RluA"/>
</dbReference>
<dbReference type="Pfam" id="PF00849">
    <property type="entry name" value="PseudoU_synth_2"/>
    <property type="match status" value="1"/>
</dbReference>
<dbReference type="RefSeq" id="WP_075085168.1">
    <property type="nucleotide sequence ID" value="NZ_CP042912.1"/>
</dbReference>
<dbReference type="GO" id="GO:0003723">
    <property type="term" value="F:RNA binding"/>
    <property type="evidence" value="ECO:0007669"/>
    <property type="project" value="InterPro"/>
</dbReference>
<dbReference type="AlphaFoldDB" id="A0A5B9P7I0"/>
<evidence type="ECO:0000313" key="4">
    <source>
        <dbReference type="Proteomes" id="UP000322214"/>
    </source>
</evidence>
<dbReference type="GO" id="GO:0160141">
    <property type="term" value="F:23S rRNA pseudouridine(955/2504/2580) synthase activity"/>
    <property type="evidence" value="ECO:0007669"/>
    <property type="project" value="UniProtKB-EC"/>
</dbReference>
<gene>
    <name evidence="3" type="primary">rluC_1</name>
    <name evidence="3" type="ORF">MFFC18_07530</name>
</gene>
<organism evidence="3 4">
    <name type="scientific">Mariniblastus fucicola</name>
    <dbReference type="NCBI Taxonomy" id="980251"/>
    <lineage>
        <taxon>Bacteria</taxon>
        <taxon>Pseudomonadati</taxon>
        <taxon>Planctomycetota</taxon>
        <taxon>Planctomycetia</taxon>
        <taxon>Pirellulales</taxon>
        <taxon>Pirellulaceae</taxon>
        <taxon>Mariniblastus</taxon>
    </lineage>
</organism>
<sequence length="226" mass="25869">MTALPPPEILYEQRGIVIFNKPPGLLTQAPPGIDSLELRARQFLTKRDEAPSKIYLTPVHRLDRPVSGIVVFARNVRAAKRVSAQFQNRSVTKKYLARVAGCIDPDEEMLEDFMRKVPDEARSEIVPEGSEGAKRAVLKFSVKERSEHWTLVEIELLTGRTHQIRLQFANRGNAILGDALYGSDFEFGEQTVDLRQRQIALHAWQIEFDHPIDDERVELEVMPEWK</sequence>
<dbReference type="Gene3D" id="3.30.2350.10">
    <property type="entry name" value="Pseudouridine synthase"/>
    <property type="match status" value="1"/>
</dbReference>
<dbReference type="PANTHER" id="PTHR21600:SF87">
    <property type="entry name" value="RNA PSEUDOURIDYLATE SYNTHASE DOMAIN-CONTAINING PROTEIN 1"/>
    <property type="match status" value="1"/>
</dbReference>
<evidence type="ECO:0000259" key="2">
    <source>
        <dbReference type="Pfam" id="PF00849"/>
    </source>
</evidence>
<dbReference type="InterPro" id="IPR050188">
    <property type="entry name" value="RluA_PseudoU_synthase"/>
</dbReference>
<accession>A0A5B9P7I0</accession>
<dbReference type="PANTHER" id="PTHR21600">
    <property type="entry name" value="MITOCHONDRIAL RNA PSEUDOURIDINE SYNTHASE"/>
    <property type="match status" value="1"/>
</dbReference>
<dbReference type="InterPro" id="IPR006224">
    <property type="entry name" value="PsdUridine_synth_RluA-like_CS"/>
</dbReference>
<feature type="domain" description="Pseudouridine synthase RsuA/RluA-like" evidence="2">
    <location>
        <begin position="16"/>
        <end position="169"/>
    </location>
</feature>
<reference evidence="3 4" key="1">
    <citation type="submission" date="2019-08" db="EMBL/GenBank/DDBJ databases">
        <title>Deep-cultivation of Planctomycetes and their phenomic and genomic characterization uncovers novel biology.</title>
        <authorList>
            <person name="Wiegand S."/>
            <person name="Jogler M."/>
            <person name="Boedeker C."/>
            <person name="Pinto D."/>
            <person name="Vollmers J."/>
            <person name="Rivas-Marin E."/>
            <person name="Kohn T."/>
            <person name="Peeters S.H."/>
            <person name="Heuer A."/>
            <person name="Rast P."/>
            <person name="Oberbeckmann S."/>
            <person name="Bunk B."/>
            <person name="Jeske O."/>
            <person name="Meyerdierks A."/>
            <person name="Storesund J.E."/>
            <person name="Kallscheuer N."/>
            <person name="Luecker S."/>
            <person name="Lage O.M."/>
            <person name="Pohl T."/>
            <person name="Merkel B.J."/>
            <person name="Hornburger P."/>
            <person name="Mueller R.-W."/>
            <person name="Bruemmer F."/>
            <person name="Labrenz M."/>
            <person name="Spormann A.M."/>
            <person name="Op den Camp H."/>
            <person name="Overmann J."/>
            <person name="Amann R."/>
            <person name="Jetten M.S.M."/>
            <person name="Mascher T."/>
            <person name="Medema M.H."/>
            <person name="Devos D.P."/>
            <person name="Kaster A.-K."/>
            <person name="Ovreas L."/>
            <person name="Rohde M."/>
            <person name="Galperin M.Y."/>
            <person name="Jogler C."/>
        </authorList>
    </citation>
    <scope>NUCLEOTIDE SEQUENCE [LARGE SCALE GENOMIC DNA]</scope>
    <source>
        <strain evidence="3 4">FC18</strain>
    </source>
</reference>
<dbReference type="EMBL" id="CP042912">
    <property type="protein sequence ID" value="QEG20902.1"/>
    <property type="molecule type" value="Genomic_DNA"/>
</dbReference>
<dbReference type="Proteomes" id="UP000322214">
    <property type="component" value="Chromosome"/>
</dbReference>
<protein>
    <submittedName>
        <fullName evidence="3">Ribosomal large subunit pseudouridine synthase C</fullName>
        <ecNumber evidence="3">5.4.99.24</ecNumber>
    </submittedName>
</protein>
<keyword evidence="4" id="KW-1185">Reference proteome</keyword>
<dbReference type="InterPro" id="IPR020103">
    <property type="entry name" value="PsdUridine_synth_cat_dom_sf"/>
</dbReference>
<dbReference type="KEGG" id="mff:MFFC18_07530"/>
<name>A0A5B9P7I0_9BACT</name>
<dbReference type="EC" id="5.4.99.24" evidence="3"/>
<dbReference type="PROSITE" id="PS01129">
    <property type="entry name" value="PSI_RLU"/>
    <property type="match status" value="1"/>
</dbReference>